<name>A0A2I1FV31_9GLOM</name>
<dbReference type="EMBL" id="LLXI01000022">
    <property type="protein sequence ID" value="PKY38245.1"/>
    <property type="molecule type" value="Genomic_DNA"/>
</dbReference>
<evidence type="ECO:0000256" key="1">
    <source>
        <dbReference type="SAM" id="MobiDB-lite"/>
    </source>
</evidence>
<proteinExistence type="predicted"/>
<accession>A0A2I1FV31</accession>
<organism evidence="2 3">
    <name type="scientific">Rhizophagus irregularis</name>
    <dbReference type="NCBI Taxonomy" id="588596"/>
    <lineage>
        <taxon>Eukaryota</taxon>
        <taxon>Fungi</taxon>
        <taxon>Fungi incertae sedis</taxon>
        <taxon>Mucoromycota</taxon>
        <taxon>Glomeromycotina</taxon>
        <taxon>Glomeromycetes</taxon>
        <taxon>Glomerales</taxon>
        <taxon>Glomeraceae</taxon>
        <taxon>Rhizophagus</taxon>
    </lineage>
</organism>
<sequence>MQIVEDAEKKNNRGITFGLARIIKEIAEESIHKYEKLLEEKGKTEEIKILRNFNFDFITILLQPSMILLGKNRIWELLRGVFNNNFNKLTKKKEEKDVIKSLWKFVYEEFRTRIWLSRCDEVTRLEKEDNIQKQDLKRKRNKEKEDEEEEKIENQKQIKISKKEKIIKNLKETLI</sequence>
<dbReference type="Proteomes" id="UP000234323">
    <property type="component" value="Unassembled WGS sequence"/>
</dbReference>
<gene>
    <name evidence="2" type="ORF">RhiirA4_414018</name>
</gene>
<protein>
    <submittedName>
        <fullName evidence="2">Uncharacterized protein</fullName>
    </submittedName>
</protein>
<dbReference type="OrthoDB" id="2443717at2759"/>
<comment type="caution">
    <text evidence="2">The sequence shown here is derived from an EMBL/GenBank/DDBJ whole genome shotgun (WGS) entry which is preliminary data.</text>
</comment>
<evidence type="ECO:0000313" key="3">
    <source>
        <dbReference type="Proteomes" id="UP000234323"/>
    </source>
</evidence>
<dbReference type="AlphaFoldDB" id="A0A2I1FV31"/>
<feature type="region of interest" description="Disordered" evidence="1">
    <location>
        <begin position="134"/>
        <end position="156"/>
    </location>
</feature>
<evidence type="ECO:0000313" key="2">
    <source>
        <dbReference type="EMBL" id="PKY38245.1"/>
    </source>
</evidence>
<keyword evidence="3" id="KW-1185">Reference proteome</keyword>
<reference evidence="2 3" key="1">
    <citation type="submission" date="2015-10" db="EMBL/GenBank/DDBJ databases">
        <title>Genome analyses suggest a sexual origin of heterokaryosis in a supposedly ancient asexual fungus.</title>
        <authorList>
            <person name="Ropars J."/>
            <person name="Sedzielewska K."/>
            <person name="Noel J."/>
            <person name="Charron P."/>
            <person name="Farinelli L."/>
            <person name="Marton T."/>
            <person name="Kruger M."/>
            <person name="Pelin A."/>
            <person name="Brachmann A."/>
            <person name="Corradi N."/>
        </authorList>
    </citation>
    <scope>NUCLEOTIDE SEQUENCE [LARGE SCALE GENOMIC DNA]</scope>
    <source>
        <strain evidence="2 3">A4</strain>
    </source>
</reference>